<dbReference type="RefSeq" id="WP_132550960.1">
    <property type="nucleotide sequence ID" value="NZ_SMAA01000016.1"/>
</dbReference>
<keyword evidence="16" id="KW-0594">Phospholipid biosynthesis</keyword>
<proteinExistence type="inferred from homology"/>
<keyword evidence="8" id="KW-1003">Cell membrane</keyword>
<reference evidence="20 21" key="1">
    <citation type="submission" date="2019-03" db="EMBL/GenBank/DDBJ databases">
        <title>Genomic Encyclopedia of Type Strains, Phase IV (KMG-IV): sequencing the most valuable type-strain genomes for metagenomic binning, comparative biology and taxonomic classification.</title>
        <authorList>
            <person name="Goeker M."/>
        </authorList>
    </citation>
    <scope>NUCLEOTIDE SEQUENCE [LARGE SCALE GENOMIC DNA]</scope>
    <source>
        <strain evidence="20 21">DSM 20467</strain>
    </source>
</reference>
<evidence type="ECO:0000256" key="3">
    <source>
        <dbReference type="ARBA" id="ARBA00005119"/>
    </source>
</evidence>
<keyword evidence="14" id="KW-0443">Lipid metabolism</keyword>
<organism evidence="20 21">
    <name type="scientific">Pectinatus cerevisiiphilus</name>
    <dbReference type="NCBI Taxonomy" id="86956"/>
    <lineage>
        <taxon>Bacteria</taxon>
        <taxon>Bacillati</taxon>
        <taxon>Bacillota</taxon>
        <taxon>Negativicutes</taxon>
        <taxon>Selenomonadales</taxon>
        <taxon>Selenomonadaceae</taxon>
        <taxon>Pectinatus</taxon>
    </lineage>
</organism>
<evidence type="ECO:0000256" key="1">
    <source>
        <dbReference type="ARBA" id="ARBA00001698"/>
    </source>
</evidence>
<feature type="transmembrane region" description="Helical" evidence="19">
    <location>
        <begin position="181"/>
        <end position="200"/>
    </location>
</feature>
<keyword evidence="12 18" id="KW-0548">Nucleotidyltransferase</keyword>
<dbReference type="PANTHER" id="PTHR46382">
    <property type="entry name" value="PHOSPHATIDATE CYTIDYLYLTRANSFERASE"/>
    <property type="match status" value="1"/>
</dbReference>
<comment type="similarity">
    <text evidence="5 18">Belongs to the CDS family.</text>
</comment>
<dbReference type="InterPro" id="IPR000374">
    <property type="entry name" value="PC_trans"/>
</dbReference>
<feature type="transmembrane region" description="Helical" evidence="19">
    <location>
        <begin position="51"/>
        <end position="69"/>
    </location>
</feature>
<evidence type="ECO:0000256" key="8">
    <source>
        <dbReference type="ARBA" id="ARBA00022475"/>
    </source>
</evidence>
<evidence type="ECO:0000256" key="16">
    <source>
        <dbReference type="ARBA" id="ARBA00023209"/>
    </source>
</evidence>
<feature type="transmembrane region" description="Helical" evidence="19">
    <location>
        <begin position="206"/>
        <end position="224"/>
    </location>
</feature>
<sequence>MGTRIISGIIGIAATIVIIMYGGFLFMFCIAALAVLAWLEYVRAFAKIDIKLSLWVGMVCIIGLVLSGAGMSAAFIPLLMLVLTLLLFEMVFCHKNYSAIAACVSFTGVLYIGSGFYYIMQLRLGFPGQILTDGGMQTGFLLLWLTLIGTWASDTFAYFTGFFLGRHKLCPSISPKKTIEGFIGGLIGTVVAVTIIGWYISFPLWAMAVLGAFIAITATLGDLVESIFKRYTGIKDSGNLIPGHGGVLDRFDSLLFTAPLVYYFYIFGHTFLSY</sequence>
<evidence type="ECO:0000256" key="6">
    <source>
        <dbReference type="ARBA" id="ARBA00012487"/>
    </source>
</evidence>
<evidence type="ECO:0000256" key="19">
    <source>
        <dbReference type="SAM" id="Phobius"/>
    </source>
</evidence>
<dbReference type="PROSITE" id="PS01315">
    <property type="entry name" value="CDS"/>
    <property type="match status" value="1"/>
</dbReference>
<dbReference type="GO" id="GO:0016024">
    <property type="term" value="P:CDP-diacylglycerol biosynthetic process"/>
    <property type="evidence" value="ECO:0007669"/>
    <property type="project" value="UniProtKB-UniPathway"/>
</dbReference>
<evidence type="ECO:0000256" key="17">
    <source>
        <dbReference type="ARBA" id="ARBA00023264"/>
    </source>
</evidence>
<evidence type="ECO:0000256" key="11">
    <source>
        <dbReference type="ARBA" id="ARBA00022692"/>
    </source>
</evidence>
<dbReference type="AlphaFoldDB" id="A0A4R3K3S8"/>
<feature type="transmembrane region" description="Helical" evidence="19">
    <location>
        <begin position="99"/>
        <end position="120"/>
    </location>
</feature>
<evidence type="ECO:0000256" key="12">
    <source>
        <dbReference type="ARBA" id="ARBA00022695"/>
    </source>
</evidence>
<evidence type="ECO:0000256" key="15">
    <source>
        <dbReference type="ARBA" id="ARBA00023136"/>
    </source>
</evidence>
<gene>
    <name evidence="20" type="ORF">EDC37_11653</name>
</gene>
<evidence type="ECO:0000256" key="5">
    <source>
        <dbReference type="ARBA" id="ARBA00010185"/>
    </source>
</evidence>
<keyword evidence="9" id="KW-0444">Lipid biosynthesis</keyword>
<evidence type="ECO:0000256" key="18">
    <source>
        <dbReference type="RuleBase" id="RU003938"/>
    </source>
</evidence>
<evidence type="ECO:0000256" key="4">
    <source>
        <dbReference type="ARBA" id="ARBA00005189"/>
    </source>
</evidence>
<dbReference type="Pfam" id="PF01148">
    <property type="entry name" value="CTP_transf_1"/>
    <property type="match status" value="1"/>
</dbReference>
<keyword evidence="11 18" id="KW-0812">Transmembrane</keyword>
<comment type="caution">
    <text evidence="20">The sequence shown here is derived from an EMBL/GenBank/DDBJ whole genome shotgun (WGS) entry which is preliminary data.</text>
</comment>
<keyword evidence="13 19" id="KW-1133">Transmembrane helix</keyword>
<feature type="transmembrane region" description="Helical" evidence="19">
    <location>
        <begin position="6"/>
        <end position="39"/>
    </location>
</feature>
<feature type="transmembrane region" description="Helical" evidence="19">
    <location>
        <begin position="254"/>
        <end position="272"/>
    </location>
</feature>
<accession>A0A4R3K3S8</accession>
<evidence type="ECO:0000256" key="2">
    <source>
        <dbReference type="ARBA" id="ARBA00004651"/>
    </source>
</evidence>
<dbReference type="GO" id="GO:0004605">
    <property type="term" value="F:phosphatidate cytidylyltransferase activity"/>
    <property type="evidence" value="ECO:0007669"/>
    <property type="project" value="UniProtKB-EC"/>
</dbReference>
<dbReference type="UniPathway" id="UPA00557">
    <property type="reaction ID" value="UER00614"/>
</dbReference>
<dbReference type="EMBL" id="SMAA01000016">
    <property type="protein sequence ID" value="TCS77388.1"/>
    <property type="molecule type" value="Genomic_DNA"/>
</dbReference>
<evidence type="ECO:0000256" key="10">
    <source>
        <dbReference type="ARBA" id="ARBA00022679"/>
    </source>
</evidence>
<evidence type="ECO:0000256" key="13">
    <source>
        <dbReference type="ARBA" id="ARBA00022989"/>
    </source>
</evidence>
<evidence type="ECO:0000256" key="9">
    <source>
        <dbReference type="ARBA" id="ARBA00022516"/>
    </source>
</evidence>
<keyword evidence="15 19" id="KW-0472">Membrane</keyword>
<keyword evidence="10 18" id="KW-0808">Transferase</keyword>
<protein>
    <recommendedName>
        <fullName evidence="7 18">Phosphatidate cytidylyltransferase</fullName>
        <ecNumber evidence="6 18">2.7.7.41</ecNumber>
    </recommendedName>
</protein>
<evidence type="ECO:0000256" key="14">
    <source>
        <dbReference type="ARBA" id="ARBA00023098"/>
    </source>
</evidence>
<keyword evidence="21" id="KW-1185">Reference proteome</keyword>
<dbReference type="GO" id="GO:0005886">
    <property type="term" value="C:plasma membrane"/>
    <property type="evidence" value="ECO:0007669"/>
    <property type="project" value="UniProtKB-SubCell"/>
</dbReference>
<evidence type="ECO:0000256" key="7">
    <source>
        <dbReference type="ARBA" id="ARBA00019373"/>
    </source>
</evidence>
<comment type="catalytic activity">
    <reaction evidence="1 18">
        <text>a 1,2-diacyl-sn-glycero-3-phosphate + CTP + H(+) = a CDP-1,2-diacyl-sn-glycerol + diphosphate</text>
        <dbReference type="Rhea" id="RHEA:16229"/>
        <dbReference type="ChEBI" id="CHEBI:15378"/>
        <dbReference type="ChEBI" id="CHEBI:33019"/>
        <dbReference type="ChEBI" id="CHEBI:37563"/>
        <dbReference type="ChEBI" id="CHEBI:58332"/>
        <dbReference type="ChEBI" id="CHEBI:58608"/>
        <dbReference type="EC" id="2.7.7.41"/>
    </reaction>
</comment>
<dbReference type="Proteomes" id="UP000295188">
    <property type="component" value="Unassembled WGS sequence"/>
</dbReference>
<evidence type="ECO:0000313" key="20">
    <source>
        <dbReference type="EMBL" id="TCS77388.1"/>
    </source>
</evidence>
<dbReference type="OrthoDB" id="9799199at2"/>
<evidence type="ECO:0000313" key="21">
    <source>
        <dbReference type="Proteomes" id="UP000295188"/>
    </source>
</evidence>
<comment type="subcellular location">
    <subcellularLocation>
        <location evidence="2">Cell membrane</location>
        <topology evidence="2">Multi-pass membrane protein</topology>
    </subcellularLocation>
</comment>
<dbReference type="EC" id="2.7.7.41" evidence="6 18"/>
<comment type="pathway">
    <text evidence="3 18">Phospholipid metabolism; CDP-diacylglycerol biosynthesis; CDP-diacylglycerol from sn-glycerol 3-phosphate: step 3/3.</text>
</comment>
<dbReference type="PANTHER" id="PTHR46382:SF1">
    <property type="entry name" value="PHOSPHATIDATE CYTIDYLYLTRANSFERASE"/>
    <property type="match status" value="1"/>
</dbReference>
<comment type="pathway">
    <text evidence="4">Lipid metabolism.</text>
</comment>
<feature type="transmembrane region" description="Helical" evidence="19">
    <location>
        <begin position="140"/>
        <end position="160"/>
    </location>
</feature>
<keyword evidence="17" id="KW-1208">Phospholipid metabolism</keyword>
<name>A0A4R3K3S8_9FIRM</name>